<feature type="domain" description="Amidohydrolase-related" evidence="12">
    <location>
        <begin position="63"/>
        <end position="402"/>
    </location>
</feature>
<dbReference type="InterPro" id="IPR011059">
    <property type="entry name" value="Metal-dep_hydrolase_composite"/>
</dbReference>
<evidence type="ECO:0000259" key="12">
    <source>
        <dbReference type="Pfam" id="PF01979"/>
    </source>
</evidence>
<dbReference type="PANTHER" id="PTHR11113">
    <property type="entry name" value="N-ACETYLGLUCOSAMINE-6-PHOSPHATE DEACETYLASE"/>
    <property type="match status" value="1"/>
</dbReference>
<sequence>MPAKRPLTPAGNIVQFYNCKVLRNHELVEDYLYIQDGRIIDPRHMFWGKQVTPDITIDCEGCIISPGYIDVQLNGAFGYDFTSDSDCAAKAADVISKGLLLQGVTSYCPTLVSSEADVYEKVVPHLGPRKGDIHNGAEILGAHLEGPFISPQKKGAHEVTTFTSAPKGLSDFTDRYGLKNLKEKVAYITVAPEVEGIMDSIEQIKRETGIKVSVGHSMATVSQAEEACRRGCTLITHLFNAQPTFHQRDPGVVGMLGSSEHRPYYGIICDGIHVHPNSIKIAYNAHPKGAILVTDAMAAQGLPDGAYKLGQLDVEVTNGKVVLTGTDTIAGSVATMDECVRNFVKFTGASKVEALENATLHPAEALGIADRKGTLNFGADADFLLLDDDLNVKRVFIDGEEVKPEELKFTPRTHQSVPETP</sequence>
<dbReference type="InterPro" id="IPR032466">
    <property type="entry name" value="Metal_Hydrolase"/>
</dbReference>
<accession>A0A9W7ZTB6</accession>
<dbReference type="PANTHER" id="PTHR11113:SF14">
    <property type="entry name" value="N-ACETYLGLUCOSAMINE-6-PHOSPHATE DEACETYLASE"/>
    <property type="match status" value="1"/>
</dbReference>
<feature type="binding site" evidence="11">
    <location>
        <position position="216"/>
    </location>
    <ligand>
        <name>Zn(2+)</name>
        <dbReference type="ChEBI" id="CHEBI:29105"/>
    </ligand>
</feature>
<evidence type="ECO:0000256" key="4">
    <source>
        <dbReference type="ARBA" id="ARBA00022723"/>
    </source>
</evidence>
<comment type="caution">
    <text evidence="13">The sequence shown here is derived from an EMBL/GenBank/DDBJ whole genome shotgun (WGS) entry which is preliminary data.</text>
</comment>
<evidence type="ECO:0000256" key="5">
    <source>
        <dbReference type="ARBA" id="ARBA00022801"/>
    </source>
</evidence>
<feature type="binding site" evidence="10">
    <location>
        <position position="248"/>
    </location>
    <ligand>
        <name>substrate</name>
    </ligand>
</feature>
<dbReference type="InterPro" id="IPR006680">
    <property type="entry name" value="Amidohydro-rel"/>
</dbReference>
<evidence type="ECO:0000256" key="2">
    <source>
        <dbReference type="ARBA" id="ARBA00011899"/>
    </source>
</evidence>
<dbReference type="Gene3D" id="3.20.20.140">
    <property type="entry name" value="Metal-dependent hydrolases"/>
    <property type="match status" value="1"/>
</dbReference>
<dbReference type="SUPFAM" id="SSF51338">
    <property type="entry name" value="Composite domain of metallo-dependent hydrolases"/>
    <property type="match status" value="1"/>
</dbReference>
<organism evidence="13 14">
    <name type="scientific">Mycoemilia scoparia</name>
    <dbReference type="NCBI Taxonomy" id="417184"/>
    <lineage>
        <taxon>Eukaryota</taxon>
        <taxon>Fungi</taxon>
        <taxon>Fungi incertae sedis</taxon>
        <taxon>Zoopagomycota</taxon>
        <taxon>Kickxellomycotina</taxon>
        <taxon>Kickxellomycetes</taxon>
        <taxon>Kickxellales</taxon>
        <taxon>Kickxellaceae</taxon>
        <taxon>Mycoemilia</taxon>
    </lineage>
</organism>
<evidence type="ECO:0000256" key="9">
    <source>
        <dbReference type="PIRSR" id="PIRSR038994-1"/>
    </source>
</evidence>
<keyword evidence="6 8" id="KW-0119">Carbohydrate metabolism</keyword>
<evidence type="ECO:0000256" key="6">
    <source>
        <dbReference type="ARBA" id="ARBA00023277"/>
    </source>
</evidence>
<evidence type="ECO:0000313" key="13">
    <source>
        <dbReference type="EMBL" id="KAJ1913053.1"/>
    </source>
</evidence>
<dbReference type="GO" id="GO:0046872">
    <property type="term" value="F:metal ion binding"/>
    <property type="evidence" value="ECO:0007669"/>
    <property type="project" value="UniProtKB-KW"/>
</dbReference>
<protein>
    <recommendedName>
        <fullName evidence="3 8">N-acetylglucosamine-6-phosphate deacetylase</fullName>
        <ecNumber evidence="2 8">3.5.1.25</ecNumber>
    </recommendedName>
</protein>
<evidence type="ECO:0000256" key="3">
    <source>
        <dbReference type="ARBA" id="ARBA00018029"/>
    </source>
</evidence>
<name>A0A9W7ZTB6_9FUNG</name>
<gene>
    <name evidence="13" type="primary">NAG2</name>
    <name evidence="13" type="ORF">H4219_005370</name>
</gene>
<evidence type="ECO:0000256" key="10">
    <source>
        <dbReference type="PIRSR" id="PIRSR038994-2"/>
    </source>
</evidence>
<feature type="binding site" evidence="11">
    <location>
        <position position="145"/>
    </location>
    <ligand>
        <name>Zn(2+)</name>
        <dbReference type="ChEBI" id="CHEBI:29105"/>
    </ligand>
</feature>
<dbReference type="Proteomes" id="UP001150538">
    <property type="component" value="Unassembled WGS sequence"/>
</dbReference>
<evidence type="ECO:0000256" key="8">
    <source>
        <dbReference type="PIRNR" id="PIRNR038994"/>
    </source>
</evidence>
<feature type="binding site" evidence="10">
    <location>
        <position position="156"/>
    </location>
    <ligand>
        <name>substrate</name>
    </ligand>
</feature>
<dbReference type="FunFam" id="3.20.20.140:FF:000065">
    <property type="entry name" value="N-acetylglucosamine-6-phosphate deacetylase"/>
    <property type="match status" value="1"/>
</dbReference>
<proteinExistence type="inferred from homology"/>
<dbReference type="GO" id="GO:0006046">
    <property type="term" value="P:N-acetylglucosamine catabolic process"/>
    <property type="evidence" value="ECO:0007669"/>
    <property type="project" value="TreeGrafter"/>
</dbReference>
<dbReference type="SUPFAM" id="SSF51556">
    <property type="entry name" value="Metallo-dependent hydrolases"/>
    <property type="match status" value="1"/>
</dbReference>
<feature type="binding site" evidence="10">
    <location>
        <begin position="240"/>
        <end position="241"/>
    </location>
    <ligand>
        <name>substrate</name>
    </ligand>
</feature>
<keyword evidence="4 11" id="KW-0479">Metal-binding</keyword>
<dbReference type="InterPro" id="IPR003764">
    <property type="entry name" value="GlcNAc_6-P_deAcase"/>
</dbReference>
<dbReference type="CDD" id="cd00854">
    <property type="entry name" value="NagA"/>
    <property type="match status" value="1"/>
</dbReference>
<feature type="binding site" evidence="10">
    <location>
        <begin position="329"/>
        <end position="331"/>
    </location>
    <ligand>
        <name>substrate</name>
    </ligand>
</feature>
<comment type="cofactor">
    <cofactor evidence="11">
        <name>a divalent metal cation</name>
        <dbReference type="ChEBI" id="CHEBI:60240"/>
    </cofactor>
    <text evidence="11">Binds 1 divalent metal cation per subunit.</text>
</comment>
<dbReference type="EMBL" id="JANBPU010000290">
    <property type="protein sequence ID" value="KAJ1913053.1"/>
    <property type="molecule type" value="Genomic_DNA"/>
</dbReference>
<dbReference type="NCBIfam" id="TIGR00221">
    <property type="entry name" value="nagA"/>
    <property type="match status" value="1"/>
</dbReference>
<comment type="catalytic activity">
    <reaction evidence="7 8">
        <text>N-acetyl-D-glucosamine 6-phosphate + H2O = D-glucosamine 6-phosphate + acetate</text>
        <dbReference type="Rhea" id="RHEA:22936"/>
        <dbReference type="ChEBI" id="CHEBI:15377"/>
        <dbReference type="ChEBI" id="CHEBI:30089"/>
        <dbReference type="ChEBI" id="CHEBI:57513"/>
        <dbReference type="ChEBI" id="CHEBI:58725"/>
        <dbReference type="EC" id="3.5.1.25"/>
    </reaction>
</comment>
<dbReference type="OrthoDB" id="10264777at2759"/>
<keyword evidence="5 8" id="KW-0378">Hydrolase</keyword>
<dbReference type="Pfam" id="PF01979">
    <property type="entry name" value="Amidohydro_1"/>
    <property type="match status" value="1"/>
</dbReference>
<reference evidence="13" key="1">
    <citation type="submission" date="2022-07" db="EMBL/GenBank/DDBJ databases">
        <title>Phylogenomic reconstructions and comparative analyses of Kickxellomycotina fungi.</title>
        <authorList>
            <person name="Reynolds N.K."/>
            <person name="Stajich J.E."/>
            <person name="Barry K."/>
            <person name="Grigoriev I.V."/>
            <person name="Crous P."/>
            <person name="Smith M.E."/>
        </authorList>
    </citation>
    <scope>NUCLEOTIDE SEQUENCE</scope>
    <source>
        <strain evidence="13">NBRC 100468</strain>
    </source>
</reference>
<dbReference type="EC" id="3.5.1.25" evidence="2 8"/>
<keyword evidence="14" id="KW-1185">Reference proteome</keyword>
<evidence type="ECO:0000256" key="11">
    <source>
        <dbReference type="PIRSR" id="PIRSR038994-3"/>
    </source>
</evidence>
<dbReference type="AlphaFoldDB" id="A0A9W7ZTB6"/>
<dbReference type="PIRSF" id="PIRSF038994">
    <property type="entry name" value="NagA"/>
    <property type="match status" value="1"/>
</dbReference>
<evidence type="ECO:0000313" key="14">
    <source>
        <dbReference type="Proteomes" id="UP001150538"/>
    </source>
</evidence>
<evidence type="ECO:0000256" key="7">
    <source>
        <dbReference type="ARBA" id="ARBA00047647"/>
    </source>
</evidence>
<feature type="active site" description="Proton donor/acceptor" evidence="9">
    <location>
        <position position="295"/>
    </location>
</feature>
<evidence type="ECO:0000256" key="1">
    <source>
        <dbReference type="ARBA" id="ARBA00010716"/>
    </source>
</evidence>
<feature type="binding site" evidence="10">
    <location>
        <position position="273"/>
    </location>
    <ligand>
        <name>substrate</name>
    </ligand>
</feature>
<comment type="similarity">
    <text evidence="1 8">Belongs to the metallo-dependent hydrolases superfamily. NagA family.</text>
</comment>
<dbReference type="Gene3D" id="2.30.40.10">
    <property type="entry name" value="Urease, subunit C, domain 1"/>
    <property type="match status" value="1"/>
</dbReference>
<dbReference type="GO" id="GO:0008448">
    <property type="term" value="F:N-acetylglucosamine-6-phosphate deacetylase activity"/>
    <property type="evidence" value="ECO:0007669"/>
    <property type="project" value="UniProtKB-UniRule"/>
</dbReference>
<feature type="binding site" evidence="11">
    <location>
        <position position="237"/>
    </location>
    <ligand>
        <name>Zn(2+)</name>
        <dbReference type="ChEBI" id="CHEBI:29105"/>
    </ligand>
</feature>